<sequence length="159" mass="18320">MMSWSLHTRKRGFYQTGRLFLESSMFATMGYTKSYYYCLYFFLLFFPKKKNQYSILPVRPAVGTRRFPHASNSESGSMSPNPKIAPSPRNTPSLHSRENAVVQSFLPKMHPRSHVTPSSFSSVAPFPFSMAAVIRARRCRRIRTHHLKGGRKSREKKQG</sequence>
<feature type="transmembrane region" description="Helical" evidence="2">
    <location>
        <begin position="25"/>
        <end position="46"/>
    </location>
</feature>
<dbReference type="Proteomes" id="UP000240493">
    <property type="component" value="Unassembled WGS sequence"/>
</dbReference>
<evidence type="ECO:0000256" key="1">
    <source>
        <dbReference type="SAM" id="MobiDB-lite"/>
    </source>
</evidence>
<evidence type="ECO:0000313" key="3">
    <source>
        <dbReference type="EMBL" id="PTB39009.1"/>
    </source>
</evidence>
<keyword evidence="2" id="KW-1133">Transmembrane helix</keyword>
<keyword evidence="4" id="KW-1185">Reference proteome</keyword>
<feature type="region of interest" description="Disordered" evidence="1">
    <location>
        <begin position="67"/>
        <end position="98"/>
    </location>
</feature>
<name>A0A2T3Z2G9_TRIA4</name>
<proteinExistence type="predicted"/>
<dbReference type="AlphaFoldDB" id="A0A2T3Z2G9"/>
<feature type="compositionally biased region" description="Polar residues" evidence="1">
    <location>
        <begin position="70"/>
        <end position="80"/>
    </location>
</feature>
<evidence type="ECO:0000313" key="4">
    <source>
        <dbReference type="Proteomes" id="UP000240493"/>
    </source>
</evidence>
<keyword evidence="2" id="KW-0472">Membrane</keyword>
<dbReference type="EMBL" id="KZ679265">
    <property type="protein sequence ID" value="PTB39009.1"/>
    <property type="molecule type" value="Genomic_DNA"/>
</dbReference>
<accession>A0A2T3Z2G9</accession>
<organism evidence="3 4">
    <name type="scientific">Trichoderma asperellum (strain ATCC 204424 / CBS 433.97 / NBRC 101777)</name>
    <dbReference type="NCBI Taxonomy" id="1042311"/>
    <lineage>
        <taxon>Eukaryota</taxon>
        <taxon>Fungi</taxon>
        <taxon>Dikarya</taxon>
        <taxon>Ascomycota</taxon>
        <taxon>Pezizomycotina</taxon>
        <taxon>Sordariomycetes</taxon>
        <taxon>Hypocreomycetidae</taxon>
        <taxon>Hypocreales</taxon>
        <taxon>Hypocreaceae</taxon>
        <taxon>Trichoderma</taxon>
    </lineage>
</organism>
<evidence type="ECO:0000256" key="2">
    <source>
        <dbReference type="SAM" id="Phobius"/>
    </source>
</evidence>
<protein>
    <submittedName>
        <fullName evidence="3">Uncharacterized protein</fullName>
    </submittedName>
</protein>
<reference evidence="3 4" key="1">
    <citation type="submission" date="2016-07" db="EMBL/GenBank/DDBJ databases">
        <title>Multiple horizontal gene transfer events from other fungi enriched the ability of initially mycotrophic Trichoderma (Ascomycota) to feed on dead plant biomass.</title>
        <authorList>
            <consortium name="DOE Joint Genome Institute"/>
            <person name="Aerts A."/>
            <person name="Atanasova L."/>
            <person name="Chenthamara K."/>
            <person name="Zhang J."/>
            <person name="Grujic M."/>
            <person name="Henrissat B."/>
            <person name="Kuo A."/>
            <person name="Salamov A."/>
            <person name="Lipzen A."/>
            <person name="Labutti K."/>
            <person name="Barry K."/>
            <person name="Miao Y."/>
            <person name="Rahimi M.J."/>
            <person name="Shen Q."/>
            <person name="Grigoriev I.V."/>
            <person name="Kubicek C.P."/>
            <person name="Druzhinina I.S."/>
        </authorList>
    </citation>
    <scope>NUCLEOTIDE SEQUENCE [LARGE SCALE GENOMIC DNA]</scope>
    <source>
        <strain evidence="3 4">CBS 433.97</strain>
    </source>
</reference>
<gene>
    <name evidence="3" type="ORF">M441DRAFT_242850</name>
</gene>
<keyword evidence="2" id="KW-0812">Transmembrane</keyword>